<dbReference type="AlphaFoldDB" id="A0AAU7U8D6"/>
<protein>
    <submittedName>
        <fullName evidence="2">Uncharacterized protein</fullName>
    </submittedName>
</protein>
<reference evidence="2" key="1">
    <citation type="submission" date="2024-06" db="EMBL/GenBank/DDBJ databases">
        <title>Draft Genome Sequence of Deinococcus sonorensis Type Strain KR-87, a Biofilm Producing Representative of the Genus Deinococcus.</title>
        <authorList>
            <person name="Boren L.S."/>
            <person name="Grosso R.A."/>
            <person name="Hugenberg-Cox A.N."/>
            <person name="Hill J.T.E."/>
            <person name="Albert C.M."/>
            <person name="Tuohy J.M."/>
        </authorList>
    </citation>
    <scope>NUCLEOTIDE SEQUENCE</scope>
    <source>
        <strain evidence="2">KR-87</strain>
    </source>
</reference>
<dbReference type="EMBL" id="CP158299">
    <property type="protein sequence ID" value="XBV84462.1"/>
    <property type="molecule type" value="Genomic_DNA"/>
</dbReference>
<evidence type="ECO:0000313" key="2">
    <source>
        <dbReference type="EMBL" id="XBV84462.1"/>
    </source>
</evidence>
<sequence>MRPQTLLSMLLALAFSPVLAQTTPVPCSVAEHLDLDSYTLMAGYRSSELDNDEAAATYAGCLAAGLTRDLKAQPKLSARIAQLRTQYRQLRSLEGQLAYMMMGGGTMYTHAVPRSEPETEARLRALATLASSPLGGQTGARYSQELRLAREVFAERVAKLRAWKPDGSSSFDRATFTRLIQQYQQAGSTLMATLGQRGDAATAVGYQPLEWSLFVDEFLTESQPK</sequence>
<gene>
    <name evidence="2" type="ORF">ABOD76_13530</name>
</gene>
<feature type="signal peptide" evidence="1">
    <location>
        <begin position="1"/>
        <end position="20"/>
    </location>
</feature>
<evidence type="ECO:0000256" key="1">
    <source>
        <dbReference type="SAM" id="SignalP"/>
    </source>
</evidence>
<dbReference type="KEGG" id="dsc:ABOD76_13530"/>
<dbReference type="RefSeq" id="WP_350242499.1">
    <property type="nucleotide sequence ID" value="NZ_CP158299.1"/>
</dbReference>
<keyword evidence="1" id="KW-0732">Signal</keyword>
<accession>A0AAU7U8D6</accession>
<feature type="chain" id="PRO_5043414478" evidence="1">
    <location>
        <begin position="21"/>
        <end position="225"/>
    </location>
</feature>
<name>A0AAU7U8D6_9DEIO</name>
<proteinExistence type="predicted"/>
<organism evidence="2">
    <name type="scientific">Deinococcus sonorensis KR-87</name>
    <dbReference type="NCBI Taxonomy" id="694439"/>
    <lineage>
        <taxon>Bacteria</taxon>
        <taxon>Thermotogati</taxon>
        <taxon>Deinococcota</taxon>
        <taxon>Deinococci</taxon>
        <taxon>Deinococcales</taxon>
        <taxon>Deinococcaceae</taxon>
        <taxon>Deinococcus</taxon>
    </lineage>
</organism>